<protein>
    <submittedName>
        <fullName evidence="1">Uncharacterized protein</fullName>
    </submittedName>
</protein>
<accession>A0A0A9GB17</accession>
<sequence>MFMACLYLKNSEKEKEKPCKYAED</sequence>
<reference evidence="1" key="1">
    <citation type="submission" date="2014-09" db="EMBL/GenBank/DDBJ databases">
        <authorList>
            <person name="Magalhaes I.L.F."/>
            <person name="Oliveira U."/>
            <person name="Santos F.R."/>
            <person name="Vidigal T.H.D.A."/>
            <person name="Brescovit A.D."/>
            <person name="Santos A.J."/>
        </authorList>
    </citation>
    <scope>NUCLEOTIDE SEQUENCE</scope>
    <source>
        <tissue evidence="1">Shoot tissue taken approximately 20 cm above the soil surface</tissue>
    </source>
</reference>
<proteinExistence type="predicted"/>
<organism evidence="1">
    <name type="scientific">Arundo donax</name>
    <name type="common">Giant reed</name>
    <name type="synonym">Donax arundinaceus</name>
    <dbReference type="NCBI Taxonomy" id="35708"/>
    <lineage>
        <taxon>Eukaryota</taxon>
        <taxon>Viridiplantae</taxon>
        <taxon>Streptophyta</taxon>
        <taxon>Embryophyta</taxon>
        <taxon>Tracheophyta</taxon>
        <taxon>Spermatophyta</taxon>
        <taxon>Magnoliopsida</taxon>
        <taxon>Liliopsida</taxon>
        <taxon>Poales</taxon>
        <taxon>Poaceae</taxon>
        <taxon>PACMAD clade</taxon>
        <taxon>Arundinoideae</taxon>
        <taxon>Arundineae</taxon>
        <taxon>Arundo</taxon>
    </lineage>
</organism>
<evidence type="ECO:0000313" key="1">
    <source>
        <dbReference type="EMBL" id="JAE17893.1"/>
    </source>
</evidence>
<dbReference type="AlphaFoldDB" id="A0A0A9GB17"/>
<reference evidence="1" key="2">
    <citation type="journal article" date="2015" name="Data Brief">
        <title>Shoot transcriptome of the giant reed, Arundo donax.</title>
        <authorList>
            <person name="Barrero R.A."/>
            <person name="Guerrero F.D."/>
            <person name="Moolhuijzen P."/>
            <person name="Goolsby J.A."/>
            <person name="Tidwell J."/>
            <person name="Bellgard S.E."/>
            <person name="Bellgard M.I."/>
        </authorList>
    </citation>
    <scope>NUCLEOTIDE SEQUENCE</scope>
    <source>
        <tissue evidence="1">Shoot tissue taken approximately 20 cm above the soil surface</tissue>
    </source>
</reference>
<dbReference type="EMBL" id="GBRH01180003">
    <property type="protein sequence ID" value="JAE17893.1"/>
    <property type="molecule type" value="Transcribed_RNA"/>
</dbReference>
<name>A0A0A9GB17_ARUDO</name>